<accession>B3SA57</accession>
<dbReference type="HOGENOM" id="CLU_029727_0_1_1"/>
<dbReference type="GO" id="GO:0006364">
    <property type="term" value="P:rRNA processing"/>
    <property type="evidence" value="ECO:0000318"/>
    <property type="project" value="GO_Central"/>
</dbReference>
<dbReference type="eggNOG" id="KOG3871">
    <property type="taxonomic scope" value="Eukaryota"/>
</dbReference>
<feature type="compositionally biased region" description="Acidic residues" evidence="2">
    <location>
        <begin position="92"/>
        <end position="111"/>
    </location>
</feature>
<dbReference type="OMA" id="TKLPVIW"/>
<evidence type="ECO:0000256" key="2">
    <source>
        <dbReference type="SAM" id="MobiDB-lite"/>
    </source>
</evidence>
<dbReference type="InterPro" id="IPR007955">
    <property type="entry name" value="Bystin"/>
</dbReference>
<evidence type="ECO:0008006" key="5">
    <source>
        <dbReference type="Google" id="ProtNLM"/>
    </source>
</evidence>
<dbReference type="CTD" id="6758368"/>
<dbReference type="RefSeq" id="XP_002117156.1">
    <property type="nucleotide sequence ID" value="XM_002117120.1"/>
</dbReference>
<dbReference type="GO" id="GO:0030515">
    <property type="term" value="F:snoRNA binding"/>
    <property type="evidence" value="ECO:0000318"/>
    <property type="project" value="GO_Central"/>
</dbReference>
<dbReference type="OrthoDB" id="2192561at2759"/>
<dbReference type="KEGG" id="tad:TRIADDRAFT_61141"/>
<reference evidence="3 4" key="1">
    <citation type="journal article" date="2008" name="Nature">
        <title>The Trichoplax genome and the nature of placozoans.</title>
        <authorList>
            <person name="Srivastava M."/>
            <person name="Begovic E."/>
            <person name="Chapman J."/>
            <person name="Putnam N.H."/>
            <person name="Hellsten U."/>
            <person name="Kawashima T."/>
            <person name="Kuo A."/>
            <person name="Mitros T."/>
            <person name="Salamov A."/>
            <person name="Carpenter M.L."/>
            <person name="Signorovitch A.Y."/>
            <person name="Moreno M.A."/>
            <person name="Kamm K."/>
            <person name="Grimwood J."/>
            <person name="Schmutz J."/>
            <person name="Shapiro H."/>
            <person name="Grigoriev I.V."/>
            <person name="Buss L.W."/>
            <person name="Schierwater B."/>
            <person name="Dellaporta S.L."/>
            <person name="Rokhsar D.S."/>
        </authorList>
    </citation>
    <scope>NUCLEOTIDE SEQUENCE [LARGE SCALE GENOMIC DNA]</scope>
    <source>
        <strain evidence="3 4">Grell-BS-1999</strain>
    </source>
</reference>
<comment type="similarity">
    <text evidence="1">Belongs to the bystin family.</text>
</comment>
<feature type="compositionally biased region" description="Basic residues" evidence="2">
    <location>
        <begin position="24"/>
        <end position="34"/>
    </location>
</feature>
<dbReference type="EMBL" id="DS985260">
    <property type="protein sequence ID" value="EDV20462.1"/>
    <property type="molecule type" value="Genomic_DNA"/>
</dbReference>
<dbReference type="AlphaFoldDB" id="B3SA57"/>
<dbReference type="Pfam" id="PF05291">
    <property type="entry name" value="Bystin"/>
    <property type="match status" value="1"/>
</dbReference>
<dbReference type="STRING" id="10228.B3SA57"/>
<name>B3SA57_TRIAD</name>
<dbReference type="PhylomeDB" id="B3SA57"/>
<dbReference type="Proteomes" id="UP000009022">
    <property type="component" value="Unassembled WGS sequence"/>
</dbReference>
<dbReference type="PANTHER" id="PTHR12821">
    <property type="entry name" value="BYSTIN"/>
    <property type="match status" value="1"/>
</dbReference>
<dbReference type="GO" id="GO:0005737">
    <property type="term" value="C:cytoplasm"/>
    <property type="evidence" value="ECO:0000318"/>
    <property type="project" value="GO_Central"/>
</dbReference>
<organism evidence="3 4">
    <name type="scientific">Trichoplax adhaerens</name>
    <name type="common">Trichoplax reptans</name>
    <dbReference type="NCBI Taxonomy" id="10228"/>
    <lineage>
        <taxon>Eukaryota</taxon>
        <taxon>Metazoa</taxon>
        <taxon>Placozoa</taxon>
        <taxon>Uniplacotomia</taxon>
        <taxon>Trichoplacea</taxon>
        <taxon>Trichoplacidae</taxon>
        <taxon>Trichoplax</taxon>
    </lineage>
</organism>
<dbReference type="GeneID" id="6758368"/>
<sequence>MSDKKEQRNRGLADDIIGDVHAKPSGRNKRRKRVEKTDPYVTERLSGKILQQAREQQDEIEEGLDDVHPAQRKRIKKRPQPTTSLGDHFDNDSEADGEANSDEGSDVEISEADLTGAIKLDKEDEKALQLFMSVEPDKRMTLGDFIKEKINEKHIEFQSQMSDSGSITRHAPLDQKLVMYFRKVGELLSKFRSGRLPKPFNYLACVPNWEELVCITEPENWTAAAMYEATRILSSNLTARKVQRFYNLVLLPRVRDDIAEYKRLNYHLYMQIKPDHYFQALKKALFKPSAFFKGILLPLCEARNCSLREAVIIGSILNKTSITSLHACAAILKLTELEYTGANSIFIRILLDKGYTMPYKVIDALVFHFLRFRSEKRRLPVLWHQCFLTFVQRYKEDISSDQKTALLDICEVQKHNQISSEIRREITNSKCRDLEIPEDAMMP</sequence>
<feature type="compositionally biased region" description="Basic and acidic residues" evidence="2">
    <location>
        <begin position="1"/>
        <end position="22"/>
    </location>
</feature>
<evidence type="ECO:0000313" key="3">
    <source>
        <dbReference type="EMBL" id="EDV20462.1"/>
    </source>
</evidence>
<feature type="region of interest" description="Disordered" evidence="2">
    <location>
        <begin position="1"/>
        <end position="111"/>
    </location>
</feature>
<evidence type="ECO:0000313" key="4">
    <source>
        <dbReference type="Proteomes" id="UP000009022"/>
    </source>
</evidence>
<dbReference type="GO" id="GO:0030688">
    <property type="term" value="C:preribosome, small subunit precursor"/>
    <property type="evidence" value="ECO:0000318"/>
    <property type="project" value="GO_Central"/>
</dbReference>
<protein>
    <recommendedName>
        <fullName evidence="5">Bystin</fullName>
    </recommendedName>
</protein>
<evidence type="ECO:0000256" key="1">
    <source>
        <dbReference type="ARBA" id="ARBA00007114"/>
    </source>
</evidence>
<gene>
    <name evidence="3" type="ORF">TRIADDRAFT_61141</name>
</gene>
<dbReference type="GO" id="GO:0005730">
    <property type="term" value="C:nucleolus"/>
    <property type="evidence" value="ECO:0000318"/>
    <property type="project" value="GO_Central"/>
</dbReference>
<dbReference type="InParanoid" id="B3SA57"/>
<feature type="compositionally biased region" description="Basic residues" evidence="2">
    <location>
        <begin position="70"/>
        <end position="79"/>
    </location>
</feature>
<proteinExistence type="inferred from homology"/>
<keyword evidence="4" id="KW-1185">Reference proteome</keyword>
<dbReference type="PANTHER" id="PTHR12821:SF0">
    <property type="entry name" value="BYSTIN"/>
    <property type="match status" value="1"/>
</dbReference>
<dbReference type="FunCoup" id="B3SA57">
    <property type="interactions" value="1105"/>
</dbReference>